<evidence type="ECO:0000256" key="3">
    <source>
        <dbReference type="SAM" id="Phobius"/>
    </source>
</evidence>
<reference evidence="4" key="1">
    <citation type="journal article" date="2014" name="Int. J. Syst. Evol. Microbiol.">
        <title>Complete genome sequence of Corynebacterium casei LMG S-19264T (=DSM 44701T), isolated from a smear-ripened cheese.</title>
        <authorList>
            <consortium name="US DOE Joint Genome Institute (JGI-PGF)"/>
            <person name="Walter F."/>
            <person name="Albersmeier A."/>
            <person name="Kalinowski J."/>
            <person name="Ruckert C."/>
        </authorList>
    </citation>
    <scope>NUCLEOTIDE SEQUENCE</scope>
    <source>
        <strain evidence="4">JCM 13919</strain>
    </source>
</reference>
<protein>
    <submittedName>
        <fullName evidence="4">Uncharacterized protein</fullName>
    </submittedName>
</protein>
<organism evidence="4 5">
    <name type="scientific">Legionella impletisoli</name>
    <dbReference type="NCBI Taxonomy" id="343510"/>
    <lineage>
        <taxon>Bacteria</taxon>
        <taxon>Pseudomonadati</taxon>
        <taxon>Pseudomonadota</taxon>
        <taxon>Gammaproteobacteria</taxon>
        <taxon>Legionellales</taxon>
        <taxon>Legionellaceae</taxon>
        <taxon>Legionella</taxon>
    </lineage>
</organism>
<feature type="coiled-coil region" evidence="1">
    <location>
        <begin position="73"/>
        <end position="107"/>
    </location>
</feature>
<keyword evidence="5" id="KW-1185">Reference proteome</keyword>
<sequence>MKNQLIKWQFMIDRMPMQKRAILVGTTFVVVLAIWVLGFYLPQKYKLQRIQKETVEQITQATELNTKRQVIENLAKDDTVAKLMNKYERLKEEMRKLDTRISQYEHRFIGEKELAQLLYSMLEQTNEVSILDFSNVDYLKDKPEQTLETKTKVTSAATPETKSEQKDKEKQKKEKSQEAPPSLATTENLIQLPSTRTQYKLVLKGQYFPILNYLKRVEALPWQLYWDKMDYQVETYPEAIATIEFYTLMPSKTDRSTMKPGASK</sequence>
<evidence type="ECO:0000313" key="4">
    <source>
        <dbReference type="EMBL" id="GGI85126.1"/>
    </source>
</evidence>
<name>A0A917JSV2_9GAMM</name>
<evidence type="ECO:0000313" key="5">
    <source>
        <dbReference type="Proteomes" id="UP000630149"/>
    </source>
</evidence>
<dbReference type="OrthoDB" id="9151209at2"/>
<keyword evidence="3" id="KW-1133">Transmembrane helix</keyword>
<proteinExistence type="predicted"/>
<feature type="compositionally biased region" description="Basic and acidic residues" evidence="2">
    <location>
        <begin position="161"/>
        <end position="177"/>
    </location>
</feature>
<dbReference type="Proteomes" id="UP000630149">
    <property type="component" value="Unassembled WGS sequence"/>
</dbReference>
<comment type="caution">
    <text evidence="4">The sequence shown here is derived from an EMBL/GenBank/DDBJ whole genome shotgun (WGS) entry which is preliminary data.</text>
</comment>
<gene>
    <name evidence="4" type="ORF">GCM10007966_12140</name>
</gene>
<dbReference type="EMBL" id="BMOB01000004">
    <property type="protein sequence ID" value="GGI85126.1"/>
    <property type="molecule type" value="Genomic_DNA"/>
</dbReference>
<evidence type="ECO:0000256" key="2">
    <source>
        <dbReference type="SAM" id="MobiDB-lite"/>
    </source>
</evidence>
<evidence type="ECO:0000256" key="1">
    <source>
        <dbReference type="SAM" id="Coils"/>
    </source>
</evidence>
<feature type="region of interest" description="Disordered" evidence="2">
    <location>
        <begin position="148"/>
        <end position="188"/>
    </location>
</feature>
<keyword evidence="3" id="KW-0472">Membrane</keyword>
<dbReference type="AlphaFoldDB" id="A0A917JSV2"/>
<keyword evidence="1" id="KW-0175">Coiled coil</keyword>
<accession>A0A917JSV2</accession>
<dbReference type="RefSeq" id="WP_131776625.1">
    <property type="nucleotide sequence ID" value="NZ_BMOB01000004.1"/>
</dbReference>
<reference evidence="4" key="2">
    <citation type="submission" date="2020-09" db="EMBL/GenBank/DDBJ databases">
        <authorList>
            <person name="Sun Q."/>
            <person name="Ohkuma M."/>
        </authorList>
    </citation>
    <scope>NUCLEOTIDE SEQUENCE</scope>
    <source>
        <strain evidence="4">JCM 13919</strain>
    </source>
</reference>
<feature type="transmembrane region" description="Helical" evidence="3">
    <location>
        <begin position="21"/>
        <end position="41"/>
    </location>
</feature>
<keyword evidence="3" id="KW-0812">Transmembrane</keyword>